<dbReference type="Proteomes" id="UP001216440">
    <property type="component" value="Chromosome"/>
</dbReference>
<accession>A0ABY8JSS0</accession>
<evidence type="ECO:0000313" key="2">
    <source>
        <dbReference type="EMBL" id="WGD39030.1"/>
    </source>
</evidence>
<reference evidence="2 3" key="1">
    <citation type="submission" date="2023-03" db="EMBL/GenBank/DDBJ databases">
        <authorList>
            <person name="Mo P."/>
        </authorList>
    </citation>
    <scope>NUCLEOTIDE SEQUENCE [LARGE SCALE GENOMIC DNA]</scope>
    <source>
        <strain evidence="2 3">HUAS 5</strain>
    </source>
</reference>
<evidence type="ECO:0008006" key="4">
    <source>
        <dbReference type="Google" id="ProtNLM"/>
    </source>
</evidence>
<dbReference type="Gene3D" id="3.90.470.20">
    <property type="entry name" value="4'-phosphopantetheinyl transferase domain"/>
    <property type="match status" value="1"/>
</dbReference>
<dbReference type="SUPFAM" id="SSF56801">
    <property type="entry name" value="Acetyl-CoA synthetase-like"/>
    <property type="match status" value="1"/>
</dbReference>
<proteinExistence type="predicted"/>
<protein>
    <recommendedName>
        <fullName evidence="4">AMP-binding enzyme C-terminal domain-containing protein</fullName>
    </recommendedName>
</protein>
<dbReference type="InterPro" id="IPR045851">
    <property type="entry name" value="AMP-bd_C_sf"/>
</dbReference>
<evidence type="ECO:0000256" key="1">
    <source>
        <dbReference type="SAM" id="MobiDB-lite"/>
    </source>
</evidence>
<feature type="compositionally biased region" description="Low complexity" evidence="1">
    <location>
        <begin position="276"/>
        <end position="287"/>
    </location>
</feature>
<evidence type="ECO:0000313" key="3">
    <source>
        <dbReference type="Proteomes" id="UP001216440"/>
    </source>
</evidence>
<feature type="region of interest" description="Disordered" evidence="1">
    <location>
        <begin position="238"/>
        <end position="287"/>
    </location>
</feature>
<gene>
    <name evidence="2" type="ORF">PYS65_01945</name>
</gene>
<name>A0ABY8JSS0_9ACTN</name>
<keyword evidence="3" id="KW-1185">Reference proteome</keyword>
<dbReference type="RefSeq" id="WP_279331953.1">
    <property type="nucleotide sequence ID" value="NZ_CP121682.1"/>
</dbReference>
<dbReference type="EMBL" id="CP121682">
    <property type="protein sequence ID" value="WGD39030.1"/>
    <property type="molecule type" value="Genomic_DNA"/>
</dbReference>
<dbReference type="InterPro" id="IPR037143">
    <property type="entry name" value="4-PPantetheinyl_Trfase_dom_sf"/>
</dbReference>
<dbReference type="Gene3D" id="3.30.300.30">
    <property type="match status" value="1"/>
</dbReference>
<organism evidence="2 3">
    <name type="scientific">Streptomyces cathayae</name>
    <dbReference type="NCBI Taxonomy" id="3031124"/>
    <lineage>
        <taxon>Bacteria</taxon>
        <taxon>Bacillati</taxon>
        <taxon>Actinomycetota</taxon>
        <taxon>Actinomycetes</taxon>
        <taxon>Kitasatosporales</taxon>
        <taxon>Streptomycetaceae</taxon>
        <taxon>Streptomyces</taxon>
    </lineage>
</organism>
<sequence length="287" mass="29649">MRDGGAVFTAGERAHCRSRADPDASLSGLLSATDAFVKALSSMGGAPRCTFLEIEIEIDRGPVGQPRLRPPARALPCPASACASWTVGPRLRRRGDGPCTAARQHPVRRLRRATDHRTTRFDTGNLGRLDAGLLPLGGRRFDRVSANGTNVFAADVEQAAGAEAGVAECVVLPYGASFAVVVVAERGLSVGTARLAARIAADFAVAPETVVEVPHSAVVRTASGKPARTHMTARLAEGGLLPQPATAAVVPRPNARQGRPRGAVSSSARAGPGGVPSPNGRPPSSSR</sequence>